<dbReference type="STRING" id="1314778.A0A5C3P1R8"/>
<accession>A0A5C3P1R8</accession>
<reference evidence="1 2" key="1">
    <citation type="journal article" date="2019" name="Nat. Ecol. Evol.">
        <title>Megaphylogeny resolves global patterns of mushroom evolution.</title>
        <authorList>
            <person name="Varga T."/>
            <person name="Krizsan K."/>
            <person name="Foldi C."/>
            <person name="Dima B."/>
            <person name="Sanchez-Garcia M."/>
            <person name="Sanchez-Ramirez S."/>
            <person name="Szollosi G.J."/>
            <person name="Szarkandi J.G."/>
            <person name="Papp V."/>
            <person name="Albert L."/>
            <person name="Andreopoulos W."/>
            <person name="Angelini C."/>
            <person name="Antonin V."/>
            <person name="Barry K.W."/>
            <person name="Bougher N.L."/>
            <person name="Buchanan P."/>
            <person name="Buyck B."/>
            <person name="Bense V."/>
            <person name="Catcheside P."/>
            <person name="Chovatia M."/>
            <person name="Cooper J."/>
            <person name="Damon W."/>
            <person name="Desjardin D."/>
            <person name="Finy P."/>
            <person name="Geml J."/>
            <person name="Haridas S."/>
            <person name="Hughes K."/>
            <person name="Justo A."/>
            <person name="Karasinski D."/>
            <person name="Kautmanova I."/>
            <person name="Kiss B."/>
            <person name="Kocsube S."/>
            <person name="Kotiranta H."/>
            <person name="LaButti K.M."/>
            <person name="Lechner B.E."/>
            <person name="Liimatainen K."/>
            <person name="Lipzen A."/>
            <person name="Lukacs Z."/>
            <person name="Mihaltcheva S."/>
            <person name="Morgado L.N."/>
            <person name="Niskanen T."/>
            <person name="Noordeloos M.E."/>
            <person name="Ohm R.A."/>
            <person name="Ortiz-Santana B."/>
            <person name="Ovrebo C."/>
            <person name="Racz N."/>
            <person name="Riley R."/>
            <person name="Savchenko A."/>
            <person name="Shiryaev A."/>
            <person name="Soop K."/>
            <person name="Spirin V."/>
            <person name="Szebenyi C."/>
            <person name="Tomsovsky M."/>
            <person name="Tulloss R.E."/>
            <person name="Uehling J."/>
            <person name="Grigoriev I.V."/>
            <person name="Vagvolgyi C."/>
            <person name="Papp T."/>
            <person name="Martin F.M."/>
            <person name="Miettinen O."/>
            <person name="Hibbett D.S."/>
            <person name="Nagy L.G."/>
        </authorList>
    </citation>
    <scope>NUCLEOTIDE SEQUENCE [LARGE SCALE GENOMIC DNA]</scope>
    <source>
        <strain evidence="1 2">HHB13444</strain>
    </source>
</reference>
<sequence length="227" mass="24724">MSTQPKIGQLVPLEAKAEQSEALREFLLTGYSLLSGNQEPETLQWYAVKYDTPTPTYAIIDSFAAESGRQAHIGGKVAEALLANSDKLLARSPDIPIGAFDILASKIRPLDAQSDVKKGLAIGLRVLLKAKEDQVETVREFLQAKGIERTPRKGALPLVEAEAQTPVWYAIEFPGTKVFGIIDFFATQEALDLHLKGKVAEALFANVDRLLTGSPDIVKLEVLAVKI</sequence>
<evidence type="ECO:0008006" key="3">
    <source>
        <dbReference type="Google" id="ProtNLM"/>
    </source>
</evidence>
<dbReference type="Proteomes" id="UP000308197">
    <property type="component" value="Unassembled WGS sequence"/>
</dbReference>
<keyword evidence="2" id="KW-1185">Reference proteome</keyword>
<dbReference type="InParanoid" id="A0A5C3P1R8"/>
<proteinExistence type="predicted"/>
<evidence type="ECO:0000313" key="2">
    <source>
        <dbReference type="Proteomes" id="UP000308197"/>
    </source>
</evidence>
<name>A0A5C3P1R8_9APHY</name>
<organism evidence="1 2">
    <name type="scientific">Polyporus arcularius HHB13444</name>
    <dbReference type="NCBI Taxonomy" id="1314778"/>
    <lineage>
        <taxon>Eukaryota</taxon>
        <taxon>Fungi</taxon>
        <taxon>Dikarya</taxon>
        <taxon>Basidiomycota</taxon>
        <taxon>Agaricomycotina</taxon>
        <taxon>Agaricomycetes</taxon>
        <taxon>Polyporales</taxon>
        <taxon>Polyporaceae</taxon>
        <taxon>Polyporus</taxon>
    </lineage>
</organism>
<evidence type="ECO:0000313" key="1">
    <source>
        <dbReference type="EMBL" id="TFK83585.1"/>
    </source>
</evidence>
<dbReference type="SUPFAM" id="SSF54909">
    <property type="entry name" value="Dimeric alpha+beta barrel"/>
    <property type="match status" value="2"/>
</dbReference>
<gene>
    <name evidence="1" type="ORF">K466DRAFT_602742</name>
</gene>
<protein>
    <recommendedName>
        <fullName evidence="3">ABM domain-containing protein</fullName>
    </recommendedName>
</protein>
<dbReference type="AlphaFoldDB" id="A0A5C3P1R8"/>
<dbReference type="InterPro" id="IPR011008">
    <property type="entry name" value="Dimeric_a/b-barrel"/>
</dbReference>
<dbReference type="EMBL" id="ML211382">
    <property type="protein sequence ID" value="TFK83585.1"/>
    <property type="molecule type" value="Genomic_DNA"/>
</dbReference>
<dbReference type="Gene3D" id="3.30.70.100">
    <property type="match status" value="2"/>
</dbReference>